<dbReference type="STRING" id="1189621.A3SI_15713"/>
<dbReference type="InterPro" id="IPR023228">
    <property type="entry name" value="SAM_OH_AdoTrfase_N_sf"/>
</dbReference>
<dbReference type="AlphaFoldDB" id="I5BYC1"/>
<dbReference type="Pfam" id="PF01887">
    <property type="entry name" value="SAM_HAT_N"/>
    <property type="match status" value="1"/>
</dbReference>
<gene>
    <name evidence="2" type="ORF">A3SI_15713</name>
</gene>
<evidence type="ECO:0000313" key="2">
    <source>
        <dbReference type="EMBL" id="EIM74573.1"/>
    </source>
</evidence>
<keyword evidence="3" id="KW-1185">Reference proteome</keyword>
<dbReference type="PANTHER" id="PTHR35092">
    <property type="entry name" value="CHLORINASE MJ1651"/>
    <property type="match status" value="1"/>
</dbReference>
<reference evidence="2 3" key="1">
    <citation type="submission" date="2012-05" db="EMBL/GenBank/DDBJ databases">
        <title>Genome sequence of Nitritalea halalkaliphila LW7.</title>
        <authorList>
            <person name="Jangir P.K."/>
            <person name="Singh A."/>
            <person name="Shivaji S."/>
            <person name="Sharma R."/>
        </authorList>
    </citation>
    <scope>NUCLEOTIDE SEQUENCE [LARGE SCALE GENOMIC DNA]</scope>
    <source>
        <strain evidence="2 3">LW7</strain>
    </source>
</reference>
<dbReference type="InterPro" id="IPR002747">
    <property type="entry name" value="SAM_OH_AdoTrfase"/>
</dbReference>
<organism evidence="2 3">
    <name type="scientific">Nitritalea halalkaliphila LW7</name>
    <dbReference type="NCBI Taxonomy" id="1189621"/>
    <lineage>
        <taxon>Bacteria</taxon>
        <taxon>Pseudomonadati</taxon>
        <taxon>Bacteroidota</taxon>
        <taxon>Cytophagia</taxon>
        <taxon>Cytophagales</taxon>
        <taxon>Cyclobacteriaceae</taxon>
        <taxon>Nitritalea</taxon>
    </lineage>
</organism>
<dbReference type="PANTHER" id="PTHR35092:SF1">
    <property type="entry name" value="CHLORINASE MJ1651"/>
    <property type="match status" value="1"/>
</dbReference>
<dbReference type="RefSeq" id="WP_009056509.1">
    <property type="nucleotide sequence ID" value="NZ_AJYA01000041.1"/>
</dbReference>
<dbReference type="EMBL" id="AJYA01000041">
    <property type="protein sequence ID" value="EIM74573.1"/>
    <property type="molecule type" value="Genomic_DNA"/>
</dbReference>
<dbReference type="InterPro" id="IPR046469">
    <property type="entry name" value="SAM_HAT_N"/>
</dbReference>
<name>I5BYC1_9BACT</name>
<dbReference type="Proteomes" id="UP000005551">
    <property type="component" value="Unassembled WGS sequence"/>
</dbReference>
<proteinExistence type="predicted"/>
<dbReference type="SUPFAM" id="SSF102522">
    <property type="entry name" value="Bacterial fluorinating enzyme, N-terminal domain"/>
    <property type="match status" value="1"/>
</dbReference>
<evidence type="ECO:0000259" key="1">
    <source>
        <dbReference type="Pfam" id="PF01887"/>
    </source>
</evidence>
<comment type="caution">
    <text evidence="2">The sequence shown here is derived from an EMBL/GenBank/DDBJ whole genome shotgun (WGS) entry which is preliminary data.</text>
</comment>
<dbReference type="Gene3D" id="3.40.50.10790">
    <property type="entry name" value="S-adenosyl-l-methionine hydroxide adenosyltransferase, N-terminal"/>
    <property type="match status" value="1"/>
</dbReference>
<protein>
    <recommendedName>
        <fullName evidence="1">S-adenosyl-l-methionine hydroxide adenosyltransferase N-terminal domain-containing protein</fullName>
    </recommendedName>
</protein>
<accession>I5BYC1</accession>
<evidence type="ECO:0000313" key="3">
    <source>
        <dbReference type="Proteomes" id="UP000005551"/>
    </source>
</evidence>
<feature type="domain" description="S-adenosyl-l-methionine hydroxide adenosyltransferase N-terminal" evidence="1">
    <location>
        <begin position="4"/>
        <end position="70"/>
    </location>
</feature>
<sequence length="89" mass="9859">MALVTITSDFGLQDHYVAAVKARMLQVNPQLNIVDISHQIEKYNMAHAAFVLQQVYADFPKGTVHVMAMSGTSRENQATWLSSIGTTYS</sequence>